<evidence type="ECO:0000259" key="1">
    <source>
        <dbReference type="PROSITE" id="PS50181"/>
    </source>
</evidence>
<dbReference type="InterPro" id="IPR001810">
    <property type="entry name" value="F-box_dom"/>
</dbReference>
<accession>A0A4Z1JTQ9</accession>
<dbReference type="SUPFAM" id="SSF81383">
    <property type="entry name" value="F-box domain"/>
    <property type="match status" value="1"/>
</dbReference>
<evidence type="ECO:0000313" key="3">
    <source>
        <dbReference type="Proteomes" id="UP000297229"/>
    </source>
</evidence>
<dbReference type="PROSITE" id="PS50181">
    <property type="entry name" value="FBOX"/>
    <property type="match status" value="1"/>
</dbReference>
<name>A0A4Z1JTQ9_9HELO</name>
<dbReference type="InterPro" id="IPR036047">
    <property type="entry name" value="F-box-like_dom_sf"/>
</dbReference>
<dbReference type="AlphaFoldDB" id="A0A4Z1JTQ9"/>
<reference evidence="2 3" key="1">
    <citation type="submission" date="2017-12" db="EMBL/GenBank/DDBJ databases">
        <title>Comparative genomics of Botrytis spp.</title>
        <authorList>
            <person name="Valero-Jimenez C.A."/>
            <person name="Tapia P."/>
            <person name="Veloso J."/>
            <person name="Silva-Moreno E."/>
            <person name="Staats M."/>
            <person name="Valdes J.H."/>
            <person name="Van Kan J.A.L."/>
        </authorList>
    </citation>
    <scope>NUCLEOTIDE SEQUENCE [LARGE SCALE GENOMIC DNA]</scope>
    <source>
        <strain evidence="2 3">Be9601</strain>
    </source>
</reference>
<dbReference type="EMBL" id="PQXM01000117">
    <property type="protein sequence ID" value="TGO77211.1"/>
    <property type="molecule type" value="Genomic_DNA"/>
</dbReference>
<keyword evidence="3" id="KW-1185">Reference proteome</keyword>
<dbReference type="Proteomes" id="UP000297229">
    <property type="component" value="Unassembled WGS sequence"/>
</dbReference>
<dbReference type="STRING" id="278938.A0A4Z1JTQ9"/>
<protein>
    <recommendedName>
        <fullName evidence="1">F-box domain-containing protein</fullName>
    </recommendedName>
</protein>
<proteinExistence type="predicted"/>
<feature type="domain" description="F-box" evidence="1">
    <location>
        <begin position="53"/>
        <end position="99"/>
    </location>
</feature>
<evidence type="ECO:0000313" key="2">
    <source>
        <dbReference type="EMBL" id="TGO77211.1"/>
    </source>
</evidence>
<sequence>MPCTCCSRDQAPSEQKYEPFISSQELGDKCPLDSKTTKSFKLPMVRPKSAINISLLIKMPMEIFQRTLKYLDIETLVNVRRCSQYCRLAVETNLEWQEISENAPEALRAILSTGVGSNVLLLQLHYALTTPECEFCVEDFEPRKHLDDEKVMGAFLSLFEGKRACAYCLRNDISLRTIPYIDFIRLQRPNSAIKIRPEVQNPPKLRTLPGTYGYNRYKSSQRLLLVPLGDVEYVDGMSMSNNERQLLLRSQHEVIIPKHPFADRPVLSRQLAPHDAYVGFEREDEIARRYMTAIPFPYFGKTHTHPNTKKRVNFHGCIECHLQERYHERQFLVSFNQGDADAVVMTCAENLYKRQTRQWLNDAYAEKIHARDFHERIEGEEVEWRKRRQVPILIFSEPDNSEDFRMWEPPETYPQGICYQS</sequence>
<comment type="caution">
    <text evidence="2">The sequence shown here is derived from an EMBL/GenBank/DDBJ whole genome shotgun (WGS) entry which is preliminary data.</text>
</comment>
<organism evidence="2 3">
    <name type="scientific">Botrytis elliptica</name>
    <dbReference type="NCBI Taxonomy" id="278938"/>
    <lineage>
        <taxon>Eukaryota</taxon>
        <taxon>Fungi</taxon>
        <taxon>Dikarya</taxon>
        <taxon>Ascomycota</taxon>
        <taxon>Pezizomycotina</taxon>
        <taxon>Leotiomycetes</taxon>
        <taxon>Helotiales</taxon>
        <taxon>Sclerotiniaceae</taxon>
        <taxon>Botrytis</taxon>
    </lineage>
</organism>
<gene>
    <name evidence="2" type="ORF">BELL_0118g00160</name>
</gene>